<keyword evidence="3" id="KW-0804">Transcription</keyword>
<evidence type="ECO:0000256" key="1">
    <source>
        <dbReference type="ARBA" id="ARBA00023015"/>
    </source>
</evidence>
<dbReference type="Proteomes" id="UP001524318">
    <property type="component" value="Unassembled WGS sequence"/>
</dbReference>
<evidence type="ECO:0000313" key="6">
    <source>
        <dbReference type="Proteomes" id="UP001524318"/>
    </source>
</evidence>
<evidence type="ECO:0000256" key="3">
    <source>
        <dbReference type="ARBA" id="ARBA00023163"/>
    </source>
</evidence>
<evidence type="ECO:0000259" key="4">
    <source>
        <dbReference type="PROSITE" id="PS50949"/>
    </source>
</evidence>
<name>A0ABT1LMJ8_9MICC</name>
<dbReference type="RefSeq" id="WP_254749139.1">
    <property type="nucleotide sequence ID" value="NZ_JANCLV010000004.1"/>
</dbReference>
<comment type="caution">
    <text evidence="5">The sequence shown here is derived from an EMBL/GenBank/DDBJ whole genome shotgun (WGS) entry which is preliminary data.</text>
</comment>
<dbReference type="InterPro" id="IPR036390">
    <property type="entry name" value="WH_DNA-bd_sf"/>
</dbReference>
<dbReference type="PANTHER" id="PTHR43537:SF5">
    <property type="entry name" value="UXU OPERON TRANSCRIPTIONAL REGULATOR"/>
    <property type="match status" value="1"/>
</dbReference>
<dbReference type="SUPFAM" id="SSF48008">
    <property type="entry name" value="GntR ligand-binding domain-like"/>
    <property type="match status" value="1"/>
</dbReference>
<dbReference type="EMBL" id="JANCLV010000004">
    <property type="protein sequence ID" value="MCP8999677.1"/>
    <property type="molecule type" value="Genomic_DNA"/>
</dbReference>
<evidence type="ECO:0000313" key="5">
    <source>
        <dbReference type="EMBL" id="MCP8999677.1"/>
    </source>
</evidence>
<dbReference type="PANTHER" id="PTHR43537">
    <property type="entry name" value="TRANSCRIPTIONAL REGULATOR, GNTR FAMILY"/>
    <property type="match status" value="1"/>
</dbReference>
<keyword evidence="2" id="KW-0238">DNA-binding</keyword>
<keyword evidence="6" id="KW-1185">Reference proteome</keyword>
<dbReference type="SMART" id="SM00345">
    <property type="entry name" value="HTH_GNTR"/>
    <property type="match status" value="1"/>
</dbReference>
<proteinExistence type="predicted"/>
<sequence>MGNLNDSTYERIWGLVLEGELLPGDRLDERILAARLQVSRTPVREAINRLVQDRIVARIPYKGNTIVALSRKNISDVYVTRQELEGLAVKLALPRMSDLDIQHCAELVRQCDEALENGDLVAYGDFDRQLHEFIVTKSENTAVEHMLSLLSRQIQMVRAIGNRQPHIAEDAAVNRHLFLEALQTRNPERASELLKKHIDDVRLSVIANITD</sequence>
<keyword evidence="1" id="KW-0805">Transcription regulation</keyword>
<gene>
    <name evidence="5" type="ORF">NFC73_08015</name>
</gene>
<dbReference type="Gene3D" id="1.10.10.10">
    <property type="entry name" value="Winged helix-like DNA-binding domain superfamily/Winged helix DNA-binding domain"/>
    <property type="match status" value="1"/>
</dbReference>
<dbReference type="Gene3D" id="1.20.120.530">
    <property type="entry name" value="GntR ligand-binding domain-like"/>
    <property type="match status" value="1"/>
</dbReference>
<protein>
    <submittedName>
        <fullName evidence="5">GntR family transcriptional regulator</fullName>
    </submittedName>
</protein>
<dbReference type="PROSITE" id="PS50949">
    <property type="entry name" value="HTH_GNTR"/>
    <property type="match status" value="1"/>
</dbReference>
<dbReference type="SMART" id="SM00895">
    <property type="entry name" value="FCD"/>
    <property type="match status" value="1"/>
</dbReference>
<dbReference type="CDD" id="cd07377">
    <property type="entry name" value="WHTH_GntR"/>
    <property type="match status" value="1"/>
</dbReference>
<dbReference type="InterPro" id="IPR008920">
    <property type="entry name" value="TF_FadR/GntR_C"/>
</dbReference>
<evidence type="ECO:0000256" key="2">
    <source>
        <dbReference type="ARBA" id="ARBA00023125"/>
    </source>
</evidence>
<reference evidence="5 6" key="1">
    <citation type="submission" date="2022-06" db="EMBL/GenBank/DDBJ databases">
        <title>Pseudarthrobacter sp. strain RMG13 Genome sequencing and assembly.</title>
        <authorList>
            <person name="Kim I."/>
        </authorList>
    </citation>
    <scope>NUCLEOTIDE SEQUENCE [LARGE SCALE GENOMIC DNA]</scope>
    <source>
        <strain evidence="5 6">RMG13</strain>
    </source>
</reference>
<accession>A0ABT1LMJ8</accession>
<feature type="domain" description="HTH gntR-type" evidence="4">
    <location>
        <begin position="2"/>
        <end position="69"/>
    </location>
</feature>
<dbReference type="Pfam" id="PF00392">
    <property type="entry name" value="GntR"/>
    <property type="match status" value="1"/>
</dbReference>
<dbReference type="SUPFAM" id="SSF46785">
    <property type="entry name" value="Winged helix' DNA-binding domain"/>
    <property type="match status" value="1"/>
</dbReference>
<dbReference type="InterPro" id="IPR036388">
    <property type="entry name" value="WH-like_DNA-bd_sf"/>
</dbReference>
<organism evidence="5 6">
    <name type="scientific">Pseudarthrobacter humi</name>
    <dbReference type="NCBI Taxonomy" id="2952523"/>
    <lineage>
        <taxon>Bacteria</taxon>
        <taxon>Bacillati</taxon>
        <taxon>Actinomycetota</taxon>
        <taxon>Actinomycetes</taxon>
        <taxon>Micrococcales</taxon>
        <taxon>Micrococcaceae</taxon>
        <taxon>Pseudarthrobacter</taxon>
    </lineage>
</organism>
<dbReference type="Pfam" id="PF07729">
    <property type="entry name" value="FCD"/>
    <property type="match status" value="1"/>
</dbReference>
<dbReference type="InterPro" id="IPR000524">
    <property type="entry name" value="Tscrpt_reg_HTH_GntR"/>
</dbReference>
<dbReference type="InterPro" id="IPR011711">
    <property type="entry name" value="GntR_C"/>
</dbReference>